<gene>
    <name evidence="10" type="ORF">AWZ03_003335</name>
</gene>
<keyword evidence="6 9" id="KW-1133">Transmembrane helix</keyword>
<dbReference type="GO" id="GO:0032580">
    <property type="term" value="C:Golgi cisterna membrane"/>
    <property type="evidence" value="ECO:0007669"/>
    <property type="project" value="UniProtKB-SubCell"/>
</dbReference>
<evidence type="ECO:0000256" key="4">
    <source>
        <dbReference type="ARBA" id="ARBA00022692"/>
    </source>
</evidence>
<organism evidence="10 11">
    <name type="scientific">Drosophila navojoa</name>
    <name type="common">Fruit fly</name>
    <dbReference type="NCBI Taxonomy" id="7232"/>
    <lineage>
        <taxon>Eukaryota</taxon>
        <taxon>Metazoa</taxon>
        <taxon>Ecdysozoa</taxon>
        <taxon>Arthropoda</taxon>
        <taxon>Hexapoda</taxon>
        <taxon>Insecta</taxon>
        <taxon>Pterygota</taxon>
        <taxon>Neoptera</taxon>
        <taxon>Endopterygota</taxon>
        <taxon>Diptera</taxon>
        <taxon>Brachycera</taxon>
        <taxon>Muscomorpha</taxon>
        <taxon>Ephydroidea</taxon>
        <taxon>Drosophilidae</taxon>
        <taxon>Drosophila</taxon>
    </lineage>
</organism>
<evidence type="ECO:0000313" key="11">
    <source>
        <dbReference type="Proteomes" id="UP000295192"/>
    </source>
</evidence>
<evidence type="ECO:0000256" key="9">
    <source>
        <dbReference type="RuleBase" id="RU364016"/>
    </source>
</evidence>
<comment type="caution">
    <text evidence="10">The sequence shown here is derived from an EMBL/GenBank/DDBJ whole genome shotgun (WGS) entry which is preliminary data.</text>
</comment>
<dbReference type="EMBL" id="LSRL02000017">
    <property type="protein sequence ID" value="TDG50119.1"/>
    <property type="molecule type" value="Genomic_DNA"/>
</dbReference>
<keyword evidence="11" id="KW-1185">Reference proteome</keyword>
<dbReference type="STRING" id="7232.A0A484BMS7"/>
<reference evidence="10 11" key="1">
    <citation type="journal article" date="2019" name="J. Hered.">
        <title>An Improved Genome Assembly for Drosophila navojoa, the Basal Species in the mojavensis Cluster.</title>
        <authorList>
            <person name="Vanderlinde T."/>
            <person name="Dupim E.G."/>
            <person name="Nazario-Yepiz N.O."/>
            <person name="Carvalho A.B."/>
        </authorList>
    </citation>
    <scope>NUCLEOTIDE SEQUENCE [LARGE SCALE GENOMIC DNA]</scope>
    <source>
        <strain evidence="10">Navoj_Jal97</strain>
        <tissue evidence="10">Whole organism</tissue>
    </source>
</reference>
<feature type="transmembrane region" description="Helical" evidence="9">
    <location>
        <begin position="9"/>
        <end position="33"/>
    </location>
</feature>
<evidence type="ECO:0000256" key="7">
    <source>
        <dbReference type="ARBA" id="ARBA00023034"/>
    </source>
</evidence>
<dbReference type="PANTHER" id="PTHR12369">
    <property type="entry name" value="CHONDROITIN SYNTHASE"/>
    <property type="match status" value="1"/>
</dbReference>
<keyword evidence="5 9" id="KW-0735">Signal-anchor</keyword>
<keyword evidence="7 9" id="KW-0333">Golgi apparatus</keyword>
<evidence type="ECO:0000256" key="8">
    <source>
        <dbReference type="ARBA" id="ARBA00023136"/>
    </source>
</evidence>
<evidence type="ECO:0000256" key="6">
    <source>
        <dbReference type="ARBA" id="ARBA00022989"/>
    </source>
</evidence>
<dbReference type="InterPro" id="IPR008428">
    <property type="entry name" value="Chond_GalNAc"/>
</dbReference>
<evidence type="ECO:0000256" key="1">
    <source>
        <dbReference type="ARBA" id="ARBA00004447"/>
    </source>
</evidence>
<dbReference type="InterPro" id="IPR029044">
    <property type="entry name" value="Nucleotide-diphossugar_trans"/>
</dbReference>
<dbReference type="Gene3D" id="3.90.550.10">
    <property type="entry name" value="Spore Coat Polysaccharide Biosynthesis Protein SpsA, Chain A"/>
    <property type="match status" value="1"/>
</dbReference>
<name>A0A484BMS7_DRONA</name>
<dbReference type="Pfam" id="PF05679">
    <property type="entry name" value="CHGN"/>
    <property type="match status" value="1"/>
</dbReference>
<protein>
    <recommendedName>
        <fullName evidence="9">Hexosyltransferase</fullName>
        <ecNumber evidence="9">2.4.1.-</ecNumber>
    </recommendedName>
</protein>
<keyword evidence="8 9" id="KW-0472">Membrane</keyword>
<accession>A0A484BMS7</accession>
<dbReference type="OMA" id="IVVYFGE"/>
<evidence type="ECO:0000313" key="10">
    <source>
        <dbReference type="EMBL" id="TDG50119.1"/>
    </source>
</evidence>
<comment type="similarity">
    <text evidence="2 9">Belongs to the chondroitin N-acetylgalactosaminyltransferase family.</text>
</comment>
<comment type="subcellular location">
    <subcellularLocation>
        <location evidence="1 9">Golgi apparatus</location>
        <location evidence="1 9">Golgi stack membrane</location>
        <topology evidence="1 9">Single-pass type II membrane protein</topology>
    </subcellularLocation>
</comment>
<dbReference type="GO" id="GO:0047238">
    <property type="term" value="F:glucuronosyl-N-acetylgalactosaminyl-proteoglycan 4-beta-N-acetylgalactosaminyltransferase activity"/>
    <property type="evidence" value="ECO:0007669"/>
    <property type="project" value="TreeGrafter"/>
</dbReference>
<dbReference type="SUPFAM" id="SSF53448">
    <property type="entry name" value="Nucleotide-diphospho-sugar transferases"/>
    <property type="match status" value="1"/>
</dbReference>
<dbReference type="PANTHER" id="PTHR12369:SF45">
    <property type="entry name" value="HEXOSYLTRANSFERASE"/>
    <property type="match status" value="1"/>
</dbReference>
<evidence type="ECO:0000256" key="3">
    <source>
        <dbReference type="ARBA" id="ARBA00022679"/>
    </source>
</evidence>
<evidence type="ECO:0000256" key="2">
    <source>
        <dbReference type="ARBA" id="ARBA00009239"/>
    </source>
</evidence>
<dbReference type="KEGG" id="dnv:108653728"/>
<keyword evidence="4 9" id="KW-0812">Transmembrane</keyword>
<dbReference type="OrthoDB" id="431432at2759"/>
<proteinExistence type="inferred from homology"/>
<dbReference type="AlphaFoldDB" id="A0A484BMS7"/>
<evidence type="ECO:0000256" key="5">
    <source>
        <dbReference type="ARBA" id="ARBA00022968"/>
    </source>
</evidence>
<dbReference type="EC" id="2.4.1.-" evidence="9"/>
<sequence length="552" mass="61892">MHNSLASKLLVRLLLLFALVTVISIVILSKWGFDELTAQTDKDSPPNPSETNGYSYALSSRDAEIERLKHEVLTLRAQLVLLQSNRSNNGLPGRLPLQGSGYFSSSVSASSSASNSSSSNNSNSHLHQSDTTIASLTHHYDCSSYIRKQVGAAEILHGLPLNNEYEMIPFNHFTFTRVYPIDLGLGKRVVEKPIGYRRRDLLEAVNKALESLNRNHTARARAKGLAVSELGRYTLDDFVEGIYRTEPTTGSQYELYFQSVKHQTTLVRKALIMRPFAPLQTVQLSEVPASPIIHVIVPLAGRLRSFRSFVQMLNKLADQRLHLVVVYFGEAGLKEAQLIAGGAKRVQLVALNETFSRAKALRLGAEHIQPQAAKAMQQDALLFMCDVDIVFTAKFLERCRWNTAPGKKVYYPVVFSLYNPHVVYTLQGKALPSEDEQLVISRDTGFWRDFGYGMTCQYRSDFLQIRGFDEEIVGWGGEDVMLYRKYVRSKIKIVRATDPGIFHRWHTKICTGSLSADQYRACIRSRALNEASHAQLGFLAFQDEIAAAMAHS</sequence>
<dbReference type="Proteomes" id="UP000295192">
    <property type="component" value="Unassembled WGS sequence"/>
</dbReference>
<keyword evidence="3 9" id="KW-0808">Transferase</keyword>
<dbReference type="InterPro" id="IPR051227">
    <property type="entry name" value="CS_glycosyltransferase"/>
</dbReference>